<accession>A0A853I5Z0</accession>
<name>A0A853I5Z0_9GAMM</name>
<dbReference type="Pfam" id="PF10003">
    <property type="entry name" value="DUF2244"/>
    <property type="match status" value="1"/>
</dbReference>
<feature type="transmembrane region" description="Helical" evidence="1">
    <location>
        <begin position="53"/>
        <end position="72"/>
    </location>
</feature>
<dbReference type="EMBL" id="JACCKB010000005">
    <property type="protein sequence ID" value="NYZ65554.1"/>
    <property type="molecule type" value="Genomic_DNA"/>
</dbReference>
<evidence type="ECO:0000313" key="2">
    <source>
        <dbReference type="EMBL" id="NYZ65554.1"/>
    </source>
</evidence>
<protein>
    <submittedName>
        <fullName evidence="2">DUF2244 domain-containing protein</fullName>
    </submittedName>
</protein>
<keyword evidence="3" id="KW-1185">Reference proteome</keyword>
<feature type="transmembrane region" description="Helical" evidence="1">
    <location>
        <begin position="26"/>
        <end position="47"/>
    </location>
</feature>
<keyword evidence="1" id="KW-0812">Transmembrane</keyword>
<dbReference type="InterPro" id="IPR019253">
    <property type="entry name" value="DUF2244_TM"/>
</dbReference>
<gene>
    <name evidence="2" type="ORF">H0A36_05985</name>
</gene>
<sequence length="163" mass="18427">MVVVEQSKQVGQEIWLRSNQSLSWRGNLQVFGGLAVLSLLIAVGFALVGAWVVLPFAGIELACLAIALYYTAWQASRQQRIWLTIDQICVEKGRRRLEQRYVLQREWTTVQVFRSAHGGSVGEVSLCYRNQIIPVGEFLNQADRALLVEHLKQNGLSIEIHHT</sequence>
<evidence type="ECO:0000256" key="1">
    <source>
        <dbReference type="SAM" id="Phobius"/>
    </source>
</evidence>
<reference evidence="2 3" key="1">
    <citation type="submission" date="2020-07" db="EMBL/GenBank/DDBJ databases">
        <title>Endozoicomonas sp. nov., isolated from sediment.</title>
        <authorList>
            <person name="Gu T."/>
        </authorList>
    </citation>
    <scope>NUCLEOTIDE SEQUENCE [LARGE SCALE GENOMIC DNA]</scope>
    <source>
        <strain evidence="2 3">SM1973</strain>
    </source>
</reference>
<dbReference type="Proteomes" id="UP000569732">
    <property type="component" value="Unassembled WGS sequence"/>
</dbReference>
<evidence type="ECO:0000313" key="3">
    <source>
        <dbReference type="Proteomes" id="UP000569732"/>
    </source>
</evidence>
<proteinExistence type="predicted"/>
<keyword evidence="1" id="KW-1133">Transmembrane helix</keyword>
<dbReference type="AlphaFoldDB" id="A0A853I5Z0"/>
<organism evidence="2 3">
    <name type="scientific">Spartinivicinus marinus</name>
    <dbReference type="NCBI Taxonomy" id="2994442"/>
    <lineage>
        <taxon>Bacteria</taxon>
        <taxon>Pseudomonadati</taxon>
        <taxon>Pseudomonadota</taxon>
        <taxon>Gammaproteobacteria</taxon>
        <taxon>Oceanospirillales</taxon>
        <taxon>Zooshikellaceae</taxon>
        <taxon>Spartinivicinus</taxon>
    </lineage>
</organism>
<keyword evidence="1" id="KW-0472">Membrane</keyword>
<dbReference type="RefSeq" id="WP_180567578.1">
    <property type="nucleotide sequence ID" value="NZ_JACCKB010000005.1"/>
</dbReference>
<comment type="caution">
    <text evidence="2">The sequence shown here is derived from an EMBL/GenBank/DDBJ whole genome shotgun (WGS) entry which is preliminary data.</text>
</comment>